<dbReference type="Proteomes" id="UP001226691">
    <property type="component" value="Unassembled WGS sequence"/>
</dbReference>
<reference evidence="1 2" key="1">
    <citation type="submission" date="2023-07" db="EMBL/GenBank/DDBJ databases">
        <title>Functional and genomic diversity of the sorghum phyllosphere microbiome.</title>
        <authorList>
            <person name="Shade A."/>
        </authorList>
    </citation>
    <scope>NUCLEOTIDE SEQUENCE [LARGE SCALE GENOMIC DNA]</scope>
    <source>
        <strain evidence="1 2">SORGH_AS_1207</strain>
    </source>
</reference>
<accession>A0ABU0TRE5</accession>
<evidence type="ECO:0000313" key="2">
    <source>
        <dbReference type="Proteomes" id="UP001226691"/>
    </source>
</evidence>
<sequence length="94" mass="10576">MDIARDAALLLTAVGGTVLVPKIAAALWGALTGRAGRQRREIDRVRRDVDEEAYRRRLAEEHASACRRVLLEAPCVDPADIPAWPTYHRRKDME</sequence>
<evidence type="ECO:0000313" key="1">
    <source>
        <dbReference type="EMBL" id="MDQ1122236.1"/>
    </source>
</evidence>
<name>A0ABU0TRE5_MICTR</name>
<gene>
    <name evidence="1" type="ORF">QE412_000809</name>
</gene>
<evidence type="ECO:0008006" key="3">
    <source>
        <dbReference type="Google" id="ProtNLM"/>
    </source>
</evidence>
<comment type="caution">
    <text evidence="1">The sequence shown here is derived from an EMBL/GenBank/DDBJ whole genome shotgun (WGS) entry which is preliminary data.</text>
</comment>
<keyword evidence="2" id="KW-1185">Reference proteome</keyword>
<protein>
    <recommendedName>
        <fullName evidence="3">Sec-independent protein translocase protein TatB</fullName>
    </recommendedName>
</protein>
<dbReference type="EMBL" id="JAUTBF010000001">
    <property type="protein sequence ID" value="MDQ1122236.1"/>
    <property type="molecule type" value="Genomic_DNA"/>
</dbReference>
<organism evidence="1 2">
    <name type="scientific">Microbacterium trichothecenolyticum</name>
    <name type="common">Aureobacterium trichothecenolyticum</name>
    <dbReference type="NCBI Taxonomy" id="69370"/>
    <lineage>
        <taxon>Bacteria</taxon>
        <taxon>Bacillati</taxon>
        <taxon>Actinomycetota</taxon>
        <taxon>Actinomycetes</taxon>
        <taxon>Micrococcales</taxon>
        <taxon>Microbacteriaceae</taxon>
        <taxon>Microbacterium</taxon>
    </lineage>
</organism>
<dbReference type="RefSeq" id="WP_307480449.1">
    <property type="nucleotide sequence ID" value="NZ_JAUTBF010000001.1"/>
</dbReference>
<proteinExistence type="predicted"/>